<feature type="domain" description="G-protein coupled receptors family 1 profile" evidence="13">
    <location>
        <begin position="35"/>
        <end position="255"/>
    </location>
</feature>
<feature type="disulfide bond" evidence="10">
    <location>
        <begin position="157"/>
        <end position="164"/>
    </location>
</feature>
<comment type="caution">
    <text evidence="14">The sequence shown here is derived from an EMBL/GenBank/DDBJ whole genome shotgun (WGS) entry which is preliminary data.</text>
</comment>
<dbReference type="OrthoDB" id="10049450at2759"/>
<evidence type="ECO:0000256" key="8">
    <source>
        <dbReference type="ARBA" id="ARBA00023180"/>
    </source>
</evidence>
<keyword evidence="6 12" id="KW-0472">Membrane</keyword>
<feature type="transmembrane region" description="Helical" evidence="12">
    <location>
        <begin position="135"/>
        <end position="155"/>
    </location>
</feature>
<keyword evidence="3 11" id="KW-0812">Transmembrane</keyword>
<comment type="similarity">
    <text evidence="11">Belongs to the G-protein coupled receptor 1 family.</text>
</comment>
<dbReference type="PROSITE" id="PS50262">
    <property type="entry name" value="G_PROTEIN_RECEP_F1_2"/>
    <property type="match status" value="1"/>
</dbReference>
<dbReference type="PANTHER" id="PTHR22750">
    <property type="entry name" value="G-PROTEIN COUPLED RECEPTOR"/>
    <property type="match status" value="1"/>
</dbReference>
<evidence type="ECO:0000259" key="13">
    <source>
        <dbReference type="PROSITE" id="PS50262"/>
    </source>
</evidence>
<keyword evidence="5 11" id="KW-0297">G-protein coupled receptor</keyword>
<evidence type="ECO:0000256" key="4">
    <source>
        <dbReference type="ARBA" id="ARBA00022989"/>
    </source>
</evidence>
<evidence type="ECO:0000256" key="11">
    <source>
        <dbReference type="RuleBase" id="RU000688"/>
    </source>
</evidence>
<evidence type="ECO:0000256" key="12">
    <source>
        <dbReference type="SAM" id="Phobius"/>
    </source>
</evidence>
<dbReference type="PROSITE" id="PS00237">
    <property type="entry name" value="G_PROTEIN_RECEP_F1_1"/>
    <property type="match status" value="1"/>
</dbReference>
<protein>
    <submittedName>
        <fullName evidence="14">S1PR1 protein</fullName>
    </submittedName>
</protein>
<dbReference type="SUPFAM" id="SSF81321">
    <property type="entry name" value="Family A G protein-coupled receptor-like"/>
    <property type="match status" value="1"/>
</dbReference>
<dbReference type="Gene3D" id="1.20.1070.10">
    <property type="entry name" value="Rhodopsin 7-helix transmembrane proteins"/>
    <property type="match status" value="1"/>
</dbReference>
<keyword evidence="2" id="KW-1003">Cell membrane</keyword>
<dbReference type="InterPro" id="IPR017452">
    <property type="entry name" value="GPCR_Rhodpsn_7TM"/>
</dbReference>
<evidence type="ECO:0000256" key="2">
    <source>
        <dbReference type="ARBA" id="ARBA00022475"/>
    </source>
</evidence>
<dbReference type="InterPro" id="IPR000276">
    <property type="entry name" value="GPCR_Rhodpsn"/>
</dbReference>
<evidence type="ECO:0000256" key="5">
    <source>
        <dbReference type="ARBA" id="ARBA00023040"/>
    </source>
</evidence>
<evidence type="ECO:0000256" key="3">
    <source>
        <dbReference type="ARBA" id="ARBA00022692"/>
    </source>
</evidence>
<feature type="non-terminal residue" evidence="14">
    <location>
        <position position="1"/>
    </location>
</feature>
<keyword evidence="7 11" id="KW-0675">Receptor</keyword>
<feature type="transmembrane region" description="Helical" evidence="12">
    <location>
        <begin position="23"/>
        <end position="44"/>
    </location>
</feature>
<keyword evidence="9 11" id="KW-0807">Transducer</keyword>
<feature type="disulfide bond" evidence="10">
    <location>
        <begin position="226"/>
        <end position="231"/>
    </location>
</feature>
<feature type="transmembrane region" description="Helical" evidence="12">
    <location>
        <begin position="175"/>
        <end position="195"/>
    </location>
</feature>
<dbReference type="PRINTS" id="PR00237">
    <property type="entry name" value="GPCRRHODOPSN"/>
</dbReference>
<gene>
    <name evidence="14" type="primary">S1pr1_0</name>
    <name evidence="14" type="ORF">PSIHAE_R14587</name>
</gene>
<evidence type="ECO:0000313" key="15">
    <source>
        <dbReference type="Proteomes" id="UP000574528"/>
    </source>
</evidence>
<reference evidence="14 15" key="1">
    <citation type="submission" date="2019-09" db="EMBL/GenBank/DDBJ databases">
        <title>Bird 10,000 Genomes (B10K) Project - Family phase.</title>
        <authorList>
            <person name="Zhang G."/>
        </authorList>
    </citation>
    <scope>NUCLEOTIDE SEQUENCE [LARGE SCALE GENOMIC DNA]</scope>
    <source>
        <strain evidence="14">B10K-DU-001-24</strain>
        <tissue evidence="14">Muscle</tissue>
    </source>
</reference>
<feature type="transmembrane region" description="Helical" evidence="12">
    <location>
        <begin position="202"/>
        <end position="222"/>
    </location>
</feature>
<evidence type="ECO:0000256" key="6">
    <source>
        <dbReference type="ARBA" id="ARBA00023136"/>
    </source>
</evidence>
<dbReference type="AlphaFoldDB" id="A0A7K9CKE7"/>
<keyword evidence="15" id="KW-1185">Reference proteome</keyword>
<dbReference type="PRINTS" id="PR01523">
    <property type="entry name" value="S1PRECEPTOR"/>
</dbReference>
<evidence type="ECO:0000256" key="7">
    <source>
        <dbReference type="ARBA" id="ARBA00023170"/>
    </source>
</evidence>
<dbReference type="Proteomes" id="UP000574528">
    <property type="component" value="Unassembled WGS sequence"/>
</dbReference>
<feature type="transmembrane region" description="Helical" evidence="12">
    <location>
        <begin position="97"/>
        <end position="114"/>
    </location>
</feature>
<feature type="non-terminal residue" evidence="14">
    <location>
        <position position="262"/>
    </location>
</feature>
<sequence length="262" mass="28576">HYNYTGKLHAGRSRGAFLRPQTFLFLAVCAFIVLENLLVLVAIWRTKKLHSPMFYLLGNLTLSDLLAGVAYAANVALSGATTLRLTPALWFLREGGVFLTLAASVLSLLAIAVERHLTMARLRPPRGPQRGRTRSLVVASWGLALALAALPGLGWNCLGDLPSCSTLLPLYSKRYLSFCVALFLAILSAIVVLYARLYRATLSVVVGTFIACWAPLFLLLLLDAWCCPPACAILHHADYFLGLAMANSLLNPLIYTGTSREM</sequence>
<dbReference type="GO" id="GO:0005886">
    <property type="term" value="C:plasma membrane"/>
    <property type="evidence" value="ECO:0007669"/>
    <property type="project" value="UniProtKB-SubCell"/>
</dbReference>
<comment type="subcellular location">
    <subcellularLocation>
        <location evidence="1">Cell membrane</location>
        <topology evidence="1">Multi-pass membrane protein</topology>
    </subcellularLocation>
</comment>
<dbReference type="InterPro" id="IPR004061">
    <property type="entry name" value="S1P_rcpt"/>
</dbReference>
<dbReference type="GO" id="GO:0038036">
    <property type="term" value="F:sphingosine-1-phosphate receptor activity"/>
    <property type="evidence" value="ECO:0007669"/>
    <property type="project" value="InterPro"/>
</dbReference>
<dbReference type="EMBL" id="VWZI01021709">
    <property type="protein sequence ID" value="NXG52657.1"/>
    <property type="molecule type" value="Genomic_DNA"/>
</dbReference>
<evidence type="ECO:0000313" key="14">
    <source>
        <dbReference type="EMBL" id="NXG52657.1"/>
    </source>
</evidence>
<evidence type="ECO:0000256" key="10">
    <source>
        <dbReference type="PIRSR" id="PIRSR604061-50"/>
    </source>
</evidence>
<evidence type="ECO:0000256" key="1">
    <source>
        <dbReference type="ARBA" id="ARBA00004651"/>
    </source>
</evidence>
<proteinExistence type="inferred from homology"/>
<name>A0A7K9CKE7_9PICI</name>
<dbReference type="Pfam" id="PF00001">
    <property type="entry name" value="7tm_1"/>
    <property type="match status" value="1"/>
</dbReference>
<accession>A0A7K9CKE7</accession>
<keyword evidence="10" id="KW-1015">Disulfide bond</keyword>
<evidence type="ECO:0000256" key="9">
    <source>
        <dbReference type="ARBA" id="ARBA00023224"/>
    </source>
</evidence>
<feature type="transmembrane region" description="Helical" evidence="12">
    <location>
        <begin position="56"/>
        <end position="77"/>
    </location>
</feature>
<keyword evidence="8" id="KW-0325">Glycoprotein</keyword>
<organism evidence="14 15">
    <name type="scientific">Psilopogon haemacephalus</name>
    <name type="common">coppersmith barbet</name>
    <dbReference type="NCBI Taxonomy" id="2585815"/>
    <lineage>
        <taxon>Eukaryota</taxon>
        <taxon>Metazoa</taxon>
        <taxon>Chordata</taxon>
        <taxon>Craniata</taxon>
        <taxon>Vertebrata</taxon>
        <taxon>Euteleostomi</taxon>
        <taxon>Archelosauria</taxon>
        <taxon>Archosauria</taxon>
        <taxon>Dinosauria</taxon>
        <taxon>Saurischia</taxon>
        <taxon>Theropoda</taxon>
        <taxon>Coelurosauria</taxon>
        <taxon>Aves</taxon>
        <taxon>Neognathae</taxon>
        <taxon>Neoaves</taxon>
        <taxon>Telluraves</taxon>
        <taxon>Coraciimorphae</taxon>
        <taxon>Piciformes</taxon>
        <taxon>Megalaimidae</taxon>
        <taxon>Psilopogon</taxon>
    </lineage>
</organism>
<keyword evidence="4 12" id="KW-1133">Transmembrane helix</keyword>